<reference evidence="4 5" key="1">
    <citation type="submission" date="2018-10" db="EMBL/GenBank/DDBJ databases">
        <title>Genomic Encyclopedia of Type Strains, Phase IV (KMG-IV): sequencing the most valuable type-strain genomes for metagenomic binning, comparative biology and taxonomic classification.</title>
        <authorList>
            <person name="Goeker M."/>
        </authorList>
    </citation>
    <scope>NUCLEOTIDE SEQUENCE [LARGE SCALE GENOMIC DNA]</scope>
    <source>
        <strain evidence="4 5">DSM 19791</strain>
    </source>
</reference>
<organism evidence="4 5">
    <name type="scientific">Sphingosinicella microcystinivorans</name>
    <dbReference type="NCBI Taxonomy" id="335406"/>
    <lineage>
        <taxon>Bacteria</taxon>
        <taxon>Pseudomonadati</taxon>
        <taxon>Pseudomonadota</taxon>
        <taxon>Alphaproteobacteria</taxon>
        <taxon>Sphingomonadales</taxon>
        <taxon>Sphingosinicellaceae</taxon>
        <taxon>Sphingosinicella</taxon>
    </lineage>
</organism>
<dbReference type="PANTHER" id="PTHR42776:SF27">
    <property type="entry name" value="DIPEPTIDYL PEPTIDASE FAMILY MEMBER 6"/>
    <property type="match status" value="1"/>
</dbReference>
<protein>
    <submittedName>
        <fullName evidence="4">Dipeptidyl aminopeptidase/acylaminoacyl peptidase</fullName>
    </submittedName>
</protein>
<keyword evidence="2" id="KW-0732">Signal</keyword>
<keyword evidence="4" id="KW-0031">Aminopeptidase</keyword>
<evidence type="ECO:0000256" key="1">
    <source>
        <dbReference type="ARBA" id="ARBA00022801"/>
    </source>
</evidence>
<dbReference type="RefSeq" id="WP_121048060.1">
    <property type="nucleotide sequence ID" value="NZ_AP018711.1"/>
</dbReference>
<evidence type="ECO:0000256" key="2">
    <source>
        <dbReference type="SAM" id="SignalP"/>
    </source>
</evidence>
<name>A0ABX9T2V6_SPHMI</name>
<proteinExistence type="predicted"/>
<feature type="chain" id="PRO_5046406069" evidence="2">
    <location>
        <begin position="24"/>
        <end position="649"/>
    </location>
</feature>
<dbReference type="GO" id="GO:0004177">
    <property type="term" value="F:aminopeptidase activity"/>
    <property type="evidence" value="ECO:0007669"/>
    <property type="project" value="UniProtKB-KW"/>
</dbReference>
<dbReference type="EMBL" id="RBWX01000007">
    <property type="protein sequence ID" value="RKS91630.1"/>
    <property type="molecule type" value="Genomic_DNA"/>
</dbReference>
<feature type="domain" description="Peptidase S9 prolyl oligopeptidase catalytic" evidence="3">
    <location>
        <begin position="443"/>
        <end position="648"/>
    </location>
</feature>
<dbReference type="InterPro" id="IPR001375">
    <property type="entry name" value="Peptidase_S9_cat"/>
</dbReference>
<dbReference type="Proteomes" id="UP000276029">
    <property type="component" value="Unassembled WGS sequence"/>
</dbReference>
<accession>A0ABX9T2V6</accession>
<keyword evidence="4" id="KW-0645">Protease</keyword>
<feature type="signal peptide" evidence="2">
    <location>
        <begin position="1"/>
        <end position="23"/>
    </location>
</feature>
<evidence type="ECO:0000259" key="3">
    <source>
        <dbReference type="Pfam" id="PF00326"/>
    </source>
</evidence>
<evidence type="ECO:0000313" key="5">
    <source>
        <dbReference type="Proteomes" id="UP000276029"/>
    </source>
</evidence>
<dbReference type="SUPFAM" id="SSF53474">
    <property type="entry name" value="alpha/beta-Hydrolases"/>
    <property type="match status" value="1"/>
</dbReference>
<dbReference type="InterPro" id="IPR029058">
    <property type="entry name" value="AB_hydrolase_fold"/>
</dbReference>
<gene>
    <name evidence="4" type="ORF">DFR51_1196</name>
</gene>
<sequence length="649" mass="71586">MKNKSFSTITFLLPLLLPFHANADMPDAARLFGARESMEAVSLSPLGDYVVYKTPASSRGTHFIAAHIATGKQNLVTTSSFEHARVSDCEWAKNDRLTCLVEGEQRLAGTPIGFSRMFAVGRDGSNPKIIGTQSNERTIEINQFSGGIIDMLPDDKENVLMQVPILEEQSTGTRLIAPDSGIGVKRVNIYKGASTIEERAGENVSRYITDGDGHVRYRIVRVVDRNQNYTGKRNHWYRSRDDRKWKPISLSDDAYVYGFDESGDSIYVTEPVNGRDALVKITLDSGAKQTVFAHDRVDVAGLAQIGKRKRPVGVYYFDEYQHIEYFDPALKALTNSLSKVLPGKTITILNTSWDENRILLLANADDDPGKYYVFDRKSRELMLISGARDQLEGKTLAKSKPVNIPAADGTRIPGYLMVPPGMEAKGLPLVVMPHGGPSSRDTWGFDWLPQYLAAIGYAVLQPNYRGSWGYGDEWLGENGFQGWRQAIGDINDSARWAVASGIADPQRLAIVGWSYGGYAALQSNVVDPALYKAAVAIAPVTDFAQHVSDNRNFVTGRLVRNLVGSGPELNTASPAKNAAAIRAPVLLFHGSIDLNTNVNQSRSMARELRKEGKSVDYVEYDGLQHSLIDSDARIDMLTRIGAFLKANMR</sequence>
<dbReference type="SUPFAM" id="SSF82171">
    <property type="entry name" value="DPP6 N-terminal domain-like"/>
    <property type="match status" value="1"/>
</dbReference>
<dbReference type="Gene3D" id="3.40.50.1820">
    <property type="entry name" value="alpha/beta hydrolase"/>
    <property type="match status" value="1"/>
</dbReference>
<evidence type="ECO:0000313" key="4">
    <source>
        <dbReference type="EMBL" id="RKS91630.1"/>
    </source>
</evidence>
<dbReference type="Pfam" id="PF00326">
    <property type="entry name" value="Peptidase_S9"/>
    <property type="match status" value="1"/>
</dbReference>
<keyword evidence="5" id="KW-1185">Reference proteome</keyword>
<comment type="caution">
    <text evidence="4">The sequence shown here is derived from an EMBL/GenBank/DDBJ whole genome shotgun (WGS) entry which is preliminary data.</text>
</comment>
<dbReference type="PANTHER" id="PTHR42776">
    <property type="entry name" value="SERINE PEPTIDASE S9 FAMILY MEMBER"/>
    <property type="match status" value="1"/>
</dbReference>
<keyword evidence="1" id="KW-0378">Hydrolase</keyword>